<feature type="region of interest" description="Disordered" evidence="1">
    <location>
        <begin position="498"/>
        <end position="525"/>
    </location>
</feature>
<accession>A0ABM1SAV2</accession>
<dbReference type="Pfam" id="PF23758">
    <property type="entry name" value="TPR_HPS5"/>
    <property type="match status" value="1"/>
</dbReference>
<protein>
    <submittedName>
        <fullName evidence="5">Uncharacterized protein LOC106458744 isoform X1</fullName>
    </submittedName>
</protein>
<reference evidence="5" key="1">
    <citation type="submission" date="2025-08" db="UniProtKB">
        <authorList>
            <consortium name="RefSeq"/>
        </authorList>
    </citation>
    <scope>IDENTIFICATION</scope>
    <source>
        <tissue evidence="5">Muscle</tissue>
    </source>
</reference>
<dbReference type="InterPro" id="IPR036322">
    <property type="entry name" value="WD40_repeat_dom_sf"/>
</dbReference>
<evidence type="ECO:0000259" key="3">
    <source>
        <dbReference type="Pfam" id="PF23758"/>
    </source>
</evidence>
<gene>
    <name evidence="5" type="primary">LOC106458744</name>
</gene>
<dbReference type="RefSeq" id="XP_022240757.1">
    <property type="nucleotide sequence ID" value="XM_022385049.1"/>
</dbReference>
<dbReference type="InterPro" id="IPR056499">
    <property type="entry name" value="Beta-prop_HPS5-like"/>
</dbReference>
<dbReference type="Gene3D" id="2.130.10.10">
    <property type="entry name" value="YVTN repeat-like/Quinoprotein amine dehydrogenase"/>
    <property type="match status" value="1"/>
</dbReference>
<dbReference type="SUPFAM" id="SSF50978">
    <property type="entry name" value="WD40 repeat-like"/>
    <property type="match status" value="1"/>
</dbReference>
<organism evidence="4 5">
    <name type="scientific">Limulus polyphemus</name>
    <name type="common">Atlantic horseshoe crab</name>
    <dbReference type="NCBI Taxonomy" id="6850"/>
    <lineage>
        <taxon>Eukaryota</taxon>
        <taxon>Metazoa</taxon>
        <taxon>Ecdysozoa</taxon>
        <taxon>Arthropoda</taxon>
        <taxon>Chelicerata</taxon>
        <taxon>Merostomata</taxon>
        <taxon>Xiphosura</taxon>
        <taxon>Limulidae</taxon>
        <taxon>Limulus</taxon>
    </lineage>
</organism>
<name>A0ABM1SAV2_LIMPO</name>
<dbReference type="Pfam" id="PF23756">
    <property type="entry name" value="Beta-prop_HPS5"/>
    <property type="match status" value="1"/>
</dbReference>
<keyword evidence="4" id="KW-1185">Reference proteome</keyword>
<feature type="region of interest" description="Disordered" evidence="1">
    <location>
        <begin position="660"/>
        <end position="680"/>
    </location>
</feature>
<proteinExistence type="predicted"/>
<evidence type="ECO:0000313" key="5">
    <source>
        <dbReference type="RefSeq" id="XP_022240757.1"/>
    </source>
</evidence>
<feature type="region of interest" description="Disordered" evidence="1">
    <location>
        <begin position="1496"/>
        <end position="1525"/>
    </location>
</feature>
<dbReference type="PANTHER" id="PTHR23287:SF18">
    <property type="entry name" value="BLOC-2 COMPLEX MEMBER HPS5"/>
    <property type="match status" value="1"/>
</dbReference>
<dbReference type="PANTHER" id="PTHR23287">
    <property type="entry name" value="RUBY-EYE2-LIKE PROTEIN"/>
    <property type="match status" value="1"/>
</dbReference>
<dbReference type="InterPro" id="IPR015943">
    <property type="entry name" value="WD40/YVTN_repeat-like_dom_sf"/>
</dbReference>
<dbReference type="InterPro" id="IPR056445">
    <property type="entry name" value="TPR_HPS5"/>
</dbReference>
<sequence length="2034" mass="229062">MATDKSVGVRSTHILFEPYSMEDIFTVIKSNSRVKYTCFHVSEHYLALGATSGGVYLFKRVDLSFLRTVTSKEGVITQVSLAPDDSVVGFSTSRGHVIAFEHNAEKAPNQQQRLQVSYEHKGNQITCLQWNSASSRLFSGDDQGRVSVMNVSTSKAKNLFQISSSILLRLETRIVQLDMAQEHLLVSDFTRCYVCHTIREQYSQIGKKLREGEYGACFYPNTKPQDPPTIFAARPGSRLWEVDIKGQVQNTHQFKQALTMLPTSLVTFRKEYVPPSPDMHCRPQSVAFVKLHTIWTEDGLPLLFTWSDRGVYIIDPRLAEVILWNNEITGIKDTYCHKNDIYVYFIDGSLARYSLLKIEKVFTQLYEKELNIQFAQLLLNSYQYCSIINLCLHVPVSMVTSVMKKLGDSGRSNLVSGLSVVAGQMEEVQMEKKKDAVEFPTESAEAQRLKSGIYMVRPPPKREHLASAIPTRCHSSSPVHHPHGRSPNLHFSAVSRSTNNTPMRVHDSNISGKKKSMTGDFVRGSPVTISNSKHFETIETASKIPRQIVNYRPSPSNSSITSNETMDDSIAIKFENEDIPNKKIDVKHLDPIKAKESISIERYQENGEISRNSSSSNILSFLVKDKLSVVDTKANKVCAAHIDHVGDTFIISKDENLKQKSSSESNDLKSPYESLQPQKQESVPDIITRFEVQSENSTSLGNNVLCLVNGDTLSDKLNTSTTEQHFQSNASDKLSEVHLEREHDSKKICVVGEESSSHIVKNIDKENVLSPELRKDEKLQFSDLSNINRISLGSDSFKHNFEKGIFMDSVSADLNGNITLNISEPSVKESLDQSENSQLKEREVCVLRDKLSSDASLSIASKSDYQHLLYDTQPLYNCNEIKKFSCLYSKHINEHKLENLVETIPQSTIFPTSDLEDHGDVHLLQTVHTFEGDKSLCSSSDFTENGSDSIESTISDEVKKLCEQPKTTIAISPDLDGSYSSLYDTYNEIIDFEKPYRYLNMAMYGGGMILPPGLDLSIISGSDVVDTGVLELTKLKDSISSKLTSGKKVLLQNLKDLETKFKQMNSEPTPELLDVRVSKGKTNSEHPHFVPMGTRLDASLLHLTTDDVSYSEMESERRVKDNFWSFLPQISIQPLLKATENTSLQLQDPKILFDEKNRSLALDKWVSVLHQTQIQVLFLVCALKQACGKQAHQKTVNGVQHDETDNTSFVNYVPTKDTVPSVTLGLDESSHSNHENIPSQLQEHLLHNTYAQFAFTDSQLSEFLKHSNISDISSRLSKISDIQKVVFVDDPFLLDDKEHNAVSELVMLCLETQILGDTNVIQLEMSNSFIPLKPVFTEKLKEDLKPDSFQCASASCVSSHELTIQVQVEMDFQKPVDTVDKIMRPGLEDVDNISSSKHYIQTIPDDIKSSSLKKYLLQDSQSFLQEEKQQSCQEQMTGGVSGDDVPEMVSENGPCLSQQVVPGTFHVPQEKCIPLISDNQHDDNESIIIPAYSDTQTKMPHEEKIKKRQSLQNDKSDTHYSISSSSDSYVNKQVRELGHGQQEDGLVFENFDLHLENKDDLKMASFIQNYFHFLNHQKVLQLINSVDALRLYSWTMLISGAKERSKKNDFFQKLQIGQVSAAINCIETKEWSTVDLIAALKEIFVIYSSKAVEICMKKLPQVTPLDVLYLTKSTGRYPDLFLVFMEQLVDSLSPQHWNSSIKKYFSNKQICWEWINHFLGQKKSKELKCSCGSPRPGSHRYLWKRGKFLEELIDTISPSNKLSELCYKSGYWLGYIHILKKQSLHEQLLSTVLQLGDIELLYQVGILSALSNYPEKWQNLLFLLSQRQTVMGEVLCLTCGNSYSELTPFPSSSAETPTNWKVTISWEKIGKLLVEALDSSTAVKLLQESKIPVGGLSASFYQACILSHLIEVQQSALAHRMLSRLESYLWSRRPTTISPEAHQILLKERRSETEDESKKQDLCSTVLGRFLEEPDSHWGITAKLKSSCSVCGLPLTAQTSAALRGITVCSCGHTYHKGCLPEAFCIQCLKTAPS</sequence>
<dbReference type="Proteomes" id="UP000694941">
    <property type="component" value="Unplaced"/>
</dbReference>
<evidence type="ECO:0000313" key="4">
    <source>
        <dbReference type="Proteomes" id="UP000694941"/>
    </source>
</evidence>
<dbReference type="GeneID" id="106458744"/>
<evidence type="ECO:0000256" key="1">
    <source>
        <dbReference type="SAM" id="MobiDB-lite"/>
    </source>
</evidence>
<evidence type="ECO:0000259" key="2">
    <source>
        <dbReference type="Pfam" id="PF23756"/>
    </source>
</evidence>
<feature type="domain" description="HPS5 TPR" evidence="3">
    <location>
        <begin position="1557"/>
        <end position="1904"/>
    </location>
</feature>
<feature type="domain" description="HPS5-like beta-propeller" evidence="2">
    <location>
        <begin position="15"/>
        <end position="347"/>
    </location>
</feature>